<dbReference type="AlphaFoldDB" id="A0AAD2JJY2"/>
<evidence type="ECO:0000313" key="2">
    <source>
        <dbReference type="EMBL" id="CAJ1957829.1"/>
    </source>
</evidence>
<dbReference type="Proteomes" id="UP001295423">
    <property type="component" value="Unassembled WGS sequence"/>
</dbReference>
<protein>
    <recommendedName>
        <fullName evidence="4">Plastid lipid-associated protein/fibrillin conserved domain-containing protein</fullName>
    </recommendedName>
</protein>
<evidence type="ECO:0008006" key="4">
    <source>
        <dbReference type="Google" id="ProtNLM"/>
    </source>
</evidence>
<sequence>MRTTSCIFLFTTLAQVAQGFSSSHDNASIRSSTSATSATPAAVMDEAEAFSKSTFPIAPENLIARAKEVLGPEIGIGTQDGGECLANDFQFCAAVVGPIPKDEYLGALGTFKLEDSFEIQQNLFGFTVDPMQPNRVWFFDRQTAKHVNTFNGVEATGKQLEMPPQLYHVDFNDDGKVTEFGFYTVDRQQGNTGGLGGAFGYFYGVGKPLPIREAQPFKPSFRYRVLMGLGNLAKKLQKKKED</sequence>
<proteinExistence type="predicted"/>
<keyword evidence="3" id="KW-1185">Reference proteome</keyword>
<feature type="signal peptide" evidence="1">
    <location>
        <begin position="1"/>
        <end position="19"/>
    </location>
</feature>
<comment type="caution">
    <text evidence="2">The sequence shown here is derived from an EMBL/GenBank/DDBJ whole genome shotgun (WGS) entry which is preliminary data.</text>
</comment>
<feature type="chain" id="PRO_5042147580" description="Plastid lipid-associated protein/fibrillin conserved domain-containing protein" evidence="1">
    <location>
        <begin position="20"/>
        <end position="242"/>
    </location>
</feature>
<reference evidence="2" key="1">
    <citation type="submission" date="2023-08" db="EMBL/GenBank/DDBJ databases">
        <authorList>
            <person name="Audoor S."/>
            <person name="Bilcke G."/>
        </authorList>
    </citation>
    <scope>NUCLEOTIDE SEQUENCE</scope>
</reference>
<name>A0AAD2JJY2_9STRA</name>
<dbReference type="EMBL" id="CAKOGP040001958">
    <property type="protein sequence ID" value="CAJ1957829.1"/>
    <property type="molecule type" value="Genomic_DNA"/>
</dbReference>
<evidence type="ECO:0000313" key="3">
    <source>
        <dbReference type="Proteomes" id="UP001295423"/>
    </source>
</evidence>
<organism evidence="2 3">
    <name type="scientific">Cylindrotheca closterium</name>
    <dbReference type="NCBI Taxonomy" id="2856"/>
    <lineage>
        <taxon>Eukaryota</taxon>
        <taxon>Sar</taxon>
        <taxon>Stramenopiles</taxon>
        <taxon>Ochrophyta</taxon>
        <taxon>Bacillariophyta</taxon>
        <taxon>Bacillariophyceae</taxon>
        <taxon>Bacillariophycidae</taxon>
        <taxon>Bacillariales</taxon>
        <taxon>Bacillariaceae</taxon>
        <taxon>Cylindrotheca</taxon>
    </lineage>
</organism>
<evidence type="ECO:0000256" key="1">
    <source>
        <dbReference type="SAM" id="SignalP"/>
    </source>
</evidence>
<gene>
    <name evidence="2" type="ORF">CYCCA115_LOCUS16896</name>
</gene>
<keyword evidence="1" id="KW-0732">Signal</keyword>
<accession>A0AAD2JJY2</accession>